<dbReference type="Proteomes" id="UP000441358">
    <property type="component" value="Unassembled WGS sequence"/>
</dbReference>
<protein>
    <submittedName>
        <fullName evidence="6">Helix-turn-helix domain-containing protein</fullName>
    </submittedName>
    <submittedName>
        <fullName evidence="5">Methylphosphotriester-DNA--protein-cysteine S-methyltransferase</fullName>
        <ecNumber evidence="5">2.1.1.-</ecNumber>
    </submittedName>
</protein>
<dbReference type="InterPro" id="IPR009057">
    <property type="entry name" value="Homeodomain-like_sf"/>
</dbReference>
<keyword evidence="3" id="KW-0804">Transcription</keyword>
<keyword evidence="1" id="KW-0805">Transcription regulation</keyword>
<dbReference type="RefSeq" id="WP_057316995.1">
    <property type="nucleotide sequence ID" value="NZ_CABMKT010000002.1"/>
</dbReference>
<dbReference type="InterPro" id="IPR018060">
    <property type="entry name" value="HTH_AraC"/>
</dbReference>
<dbReference type="SMART" id="SM00342">
    <property type="entry name" value="HTH_ARAC"/>
    <property type="match status" value="1"/>
</dbReference>
<proteinExistence type="predicted"/>
<dbReference type="Pfam" id="PF12833">
    <property type="entry name" value="HTH_18"/>
    <property type="match status" value="1"/>
</dbReference>
<evidence type="ECO:0000256" key="3">
    <source>
        <dbReference type="ARBA" id="ARBA00023163"/>
    </source>
</evidence>
<dbReference type="GO" id="GO:0003700">
    <property type="term" value="F:DNA-binding transcription factor activity"/>
    <property type="evidence" value="ECO:0007669"/>
    <property type="project" value="InterPro"/>
</dbReference>
<dbReference type="SUPFAM" id="SSF51215">
    <property type="entry name" value="Regulatory protein AraC"/>
    <property type="match status" value="1"/>
</dbReference>
<dbReference type="Gene3D" id="1.10.10.60">
    <property type="entry name" value="Homeodomain-like"/>
    <property type="match status" value="1"/>
</dbReference>
<dbReference type="GO" id="GO:0032259">
    <property type="term" value="P:methylation"/>
    <property type="evidence" value="ECO:0007669"/>
    <property type="project" value="UniProtKB-KW"/>
</dbReference>
<dbReference type="EMBL" id="CYYK01000006">
    <property type="protein sequence ID" value="CUO26861.1"/>
    <property type="molecule type" value="Genomic_DNA"/>
</dbReference>
<accession>A0A174DMM9</accession>
<sequence>MDHTKDTLLELIRGTLSTTIYNQGVYILNIEEILDNYKRRMFHAGFFYYMLVESGTAKFMINCHSLTLKKGDMLLVTPRMSVSLKSKSMEFNSYGICIEPSFFDSLAVGSYAYKSLYNAGSMTLALQLDNDDFAYVHKTLELLVHSLTFNYPVEMMSHLVNFLLLQITKIVDNQSARSSGKISRPDELFRLFRKLLAEHYRHEHTIAFYADRLHVSRPYLSRIIRQVSGKTVNIYIMEALLSEAKRLLTFTDLAIKGIAESLGFADQSSFGKFFKKGTGMSPLNFRNKNQTSIE</sequence>
<comment type="caution">
    <text evidence="6">The sequence shown here is derived from an EMBL/GenBank/DDBJ whole genome shotgun (WGS) entry which is preliminary data.</text>
</comment>
<dbReference type="EC" id="2.1.1.-" evidence="5"/>
<keyword evidence="2" id="KW-0238">DNA-binding</keyword>
<evidence type="ECO:0000313" key="5">
    <source>
        <dbReference type="EMBL" id="CUO26861.1"/>
    </source>
</evidence>
<dbReference type="AlphaFoldDB" id="A0A174DMM9"/>
<dbReference type="PANTHER" id="PTHR43280:SF32">
    <property type="entry name" value="TRANSCRIPTIONAL REGULATORY PROTEIN"/>
    <property type="match status" value="1"/>
</dbReference>
<evidence type="ECO:0000313" key="8">
    <source>
        <dbReference type="Proteomes" id="UP000441358"/>
    </source>
</evidence>
<evidence type="ECO:0000256" key="1">
    <source>
        <dbReference type="ARBA" id="ARBA00023015"/>
    </source>
</evidence>
<gene>
    <name evidence="5" type="primary">adaA_2</name>
    <name evidence="5" type="ORF">ERS852380_01909</name>
    <name evidence="6" type="ORF">GKD66_06515</name>
</gene>
<dbReference type="PANTHER" id="PTHR43280">
    <property type="entry name" value="ARAC-FAMILY TRANSCRIPTIONAL REGULATOR"/>
    <property type="match status" value="1"/>
</dbReference>
<organism evidence="6 8">
    <name type="scientific">Parabacteroides distasonis</name>
    <dbReference type="NCBI Taxonomy" id="823"/>
    <lineage>
        <taxon>Bacteria</taxon>
        <taxon>Pseudomonadati</taxon>
        <taxon>Bacteroidota</taxon>
        <taxon>Bacteroidia</taxon>
        <taxon>Bacteroidales</taxon>
        <taxon>Tannerellaceae</taxon>
        <taxon>Parabacteroides</taxon>
    </lineage>
</organism>
<dbReference type="SUPFAM" id="SSF46689">
    <property type="entry name" value="Homeodomain-like"/>
    <property type="match status" value="1"/>
</dbReference>
<reference evidence="6 8" key="2">
    <citation type="journal article" date="2019" name="Nat. Med.">
        <title>A library of human gut bacterial isolates paired with longitudinal multiomics data enables mechanistic microbiome research.</title>
        <authorList>
            <person name="Poyet M."/>
            <person name="Groussin M."/>
            <person name="Gibbons S.M."/>
            <person name="Avila-Pacheco J."/>
            <person name="Jiang X."/>
            <person name="Kearney S.M."/>
            <person name="Perrotta A.R."/>
            <person name="Berdy B."/>
            <person name="Zhao S."/>
            <person name="Lieberman T.D."/>
            <person name="Swanson P.K."/>
            <person name="Smith M."/>
            <person name="Roesemann S."/>
            <person name="Alexander J.E."/>
            <person name="Rich S.A."/>
            <person name="Livny J."/>
            <person name="Vlamakis H."/>
            <person name="Clish C."/>
            <person name="Bullock K."/>
            <person name="Deik A."/>
            <person name="Scott J."/>
            <person name="Pierce K.A."/>
            <person name="Xavier R.J."/>
            <person name="Alm E.J."/>
        </authorList>
    </citation>
    <scope>NUCLEOTIDE SEQUENCE [LARGE SCALE GENOMIC DNA]</scope>
    <source>
        <strain evidence="6 8">BIOML-A32</strain>
    </source>
</reference>
<dbReference type="InterPro" id="IPR037923">
    <property type="entry name" value="HTH-like"/>
</dbReference>
<dbReference type="GO" id="GO:0008168">
    <property type="term" value="F:methyltransferase activity"/>
    <property type="evidence" value="ECO:0007669"/>
    <property type="project" value="UniProtKB-KW"/>
</dbReference>
<reference evidence="5 7" key="1">
    <citation type="submission" date="2015-09" db="EMBL/GenBank/DDBJ databases">
        <authorList>
            <consortium name="Pathogen Informatics"/>
        </authorList>
    </citation>
    <scope>NUCLEOTIDE SEQUENCE [LARGE SCALE GENOMIC DNA]</scope>
    <source>
        <strain evidence="5 7">2789STDY5608822</strain>
    </source>
</reference>
<dbReference type="Proteomes" id="UP000095455">
    <property type="component" value="Unassembled WGS sequence"/>
</dbReference>
<feature type="domain" description="HTH araC/xylS-type" evidence="4">
    <location>
        <begin position="190"/>
        <end position="288"/>
    </location>
</feature>
<dbReference type="EMBL" id="WKMC01000003">
    <property type="protein sequence ID" value="MRZ49890.1"/>
    <property type="molecule type" value="Genomic_DNA"/>
</dbReference>
<dbReference type="GO" id="GO:0043565">
    <property type="term" value="F:sequence-specific DNA binding"/>
    <property type="evidence" value="ECO:0007669"/>
    <property type="project" value="InterPro"/>
</dbReference>
<keyword evidence="5" id="KW-0489">Methyltransferase</keyword>
<evidence type="ECO:0000313" key="7">
    <source>
        <dbReference type="Proteomes" id="UP000095455"/>
    </source>
</evidence>
<evidence type="ECO:0000313" key="6">
    <source>
        <dbReference type="EMBL" id="MRZ49890.1"/>
    </source>
</evidence>
<evidence type="ECO:0000259" key="4">
    <source>
        <dbReference type="PROSITE" id="PS01124"/>
    </source>
</evidence>
<name>A0A174DMM9_PARDI</name>
<dbReference type="PROSITE" id="PS01124">
    <property type="entry name" value="HTH_ARAC_FAMILY_2"/>
    <property type="match status" value="1"/>
</dbReference>
<keyword evidence="5" id="KW-0808">Transferase</keyword>
<evidence type="ECO:0000256" key="2">
    <source>
        <dbReference type="ARBA" id="ARBA00023125"/>
    </source>
</evidence>